<keyword evidence="1" id="KW-1133">Transmembrane helix</keyword>
<dbReference type="SUPFAM" id="SSF52200">
    <property type="entry name" value="Toll/Interleukin receptor TIR domain"/>
    <property type="match status" value="1"/>
</dbReference>
<dbReference type="InterPro" id="IPR035897">
    <property type="entry name" value="Toll_tir_struct_dom_sf"/>
</dbReference>
<dbReference type="Proteomes" id="UP000319502">
    <property type="component" value="Unassembled WGS sequence"/>
</dbReference>
<proteinExistence type="predicted"/>
<keyword evidence="1" id="KW-0472">Membrane</keyword>
<name>A0A557R0X6_9RHOO</name>
<protein>
    <submittedName>
        <fullName evidence="3">Toll/interleukin-1 receptor domain-containing protein</fullName>
    </submittedName>
</protein>
<evidence type="ECO:0000259" key="2">
    <source>
        <dbReference type="Pfam" id="PF13676"/>
    </source>
</evidence>
<keyword evidence="3" id="KW-0675">Receptor</keyword>
<feature type="transmembrane region" description="Helical" evidence="1">
    <location>
        <begin position="247"/>
        <end position="265"/>
    </location>
</feature>
<dbReference type="InterPro" id="IPR000157">
    <property type="entry name" value="TIR_dom"/>
</dbReference>
<sequence length="331" mass="35592">MATSVSPPHAGSQRIFISYRRGDTQWVAGRLGDSLGTYFGDKRVFRDVEGIAGGADFGEVIRHTLGSADAVVVLIGPDWLNASDDEGRRRLEDADDWVSHEVSAALEAGVPVYPVLVEGTPMPRADELPASLRALTRFNAISISDSRWREDVTRLAKIIALDIPSATERQLHQVNLAVSLSLVLAVALTVLTVIGNLFDASSSLTGQDGAPAWSLKQLFESVSAVGALNEGRCLNPPAGWFVPLSKAWSGVIFLVVVPASALMFVFARHVDPARRGYFLGAAWTGAIGAFTAFMLFKPVCEEYESAVLFTVGVLVATLMLALMSLSGFRER</sequence>
<keyword evidence="1" id="KW-0812">Transmembrane</keyword>
<dbReference type="EMBL" id="VMNK01000003">
    <property type="protein sequence ID" value="TVO58808.1"/>
    <property type="molecule type" value="Genomic_DNA"/>
</dbReference>
<dbReference type="OrthoDB" id="574237at2"/>
<feature type="transmembrane region" description="Helical" evidence="1">
    <location>
        <begin position="308"/>
        <end position="328"/>
    </location>
</feature>
<evidence type="ECO:0000256" key="1">
    <source>
        <dbReference type="SAM" id="Phobius"/>
    </source>
</evidence>
<evidence type="ECO:0000313" key="3">
    <source>
        <dbReference type="EMBL" id="TVO58808.1"/>
    </source>
</evidence>
<dbReference type="RefSeq" id="WP_144308330.1">
    <property type="nucleotide sequence ID" value="NZ_VMNK01000003.1"/>
</dbReference>
<accession>A0A557R0X6</accession>
<keyword evidence="4" id="KW-1185">Reference proteome</keyword>
<dbReference type="AlphaFoldDB" id="A0A557R0X6"/>
<organism evidence="3 4">
    <name type="scientific">Denitromonas halophila</name>
    <dbReference type="NCBI Taxonomy" id="1629404"/>
    <lineage>
        <taxon>Bacteria</taxon>
        <taxon>Pseudomonadati</taxon>
        <taxon>Pseudomonadota</taxon>
        <taxon>Betaproteobacteria</taxon>
        <taxon>Rhodocyclales</taxon>
        <taxon>Zoogloeaceae</taxon>
        <taxon>Denitromonas</taxon>
    </lineage>
</organism>
<reference evidence="3 4" key="1">
    <citation type="submission" date="2019-07" db="EMBL/GenBank/DDBJ databases">
        <title>The pathways for chlorine oxyanion respiration interact through the shared metabolite chlorate.</title>
        <authorList>
            <person name="Barnum T.P."/>
            <person name="Cheng Y."/>
            <person name="Hill K.A."/>
            <person name="Lucas L.N."/>
            <person name="Carlson H.K."/>
            <person name="Coates J.D."/>
        </authorList>
    </citation>
    <scope>NUCLEOTIDE SEQUENCE [LARGE SCALE GENOMIC DNA]</scope>
    <source>
        <strain evidence="3 4">SFB-3</strain>
    </source>
</reference>
<feature type="domain" description="TIR" evidence="2">
    <location>
        <begin position="15"/>
        <end position="150"/>
    </location>
</feature>
<gene>
    <name evidence="3" type="ORF">FHP91_03855</name>
</gene>
<feature type="transmembrane region" description="Helical" evidence="1">
    <location>
        <begin position="176"/>
        <end position="198"/>
    </location>
</feature>
<feature type="transmembrane region" description="Helical" evidence="1">
    <location>
        <begin position="277"/>
        <end position="296"/>
    </location>
</feature>
<dbReference type="Gene3D" id="3.40.50.10140">
    <property type="entry name" value="Toll/interleukin-1 receptor homology (TIR) domain"/>
    <property type="match status" value="1"/>
</dbReference>
<dbReference type="GO" id="GO:0007165">
    <property type="term" value="P:signal transduction"/>
    <property type="evidence" value="ECO:0007669"/>
    <property type="project" value="InterPro"/>
</dbReference>
<evidence type="ECO:0000313" key="4">
    <source>
        <dbReference type="Proteomes" id="UP000319502"/>
    </source>
</evidence>
<dbReference type="Pfam" id="PF13676">
    <property type="entry name" value="TIR_2"/>
    <property type="match status" value="1"/>
</dbReference>
<comment type="caution">
    <text evidence="3">The sequence shown here is derived from an EMBL/GenBank/DDBJ whole genome shotgun (WGS) entry which is preliminary data.</text>
</comment>